<dbReference type="InterPro" id="IPR039425">
    <property type="entry name" value="RNA_pol_sigma-70-like"/>
</dbReference>
<dbReference type="InterPro" id="IPR007627">
    <property type="entry name" value="RNA_pol_sigma70_r2"/>
</dbReference>
<evidence type="ECO:0000259" key="6">
    <source>
        <dbReference type="Pfam" id="PF04542"/>
    </source>
</evidence>
<evidence type="ECO:0000313" key="9">
    <source>
        <dbReference type="Proteomes" id="UP000316778"/>
    </source>
</evidence>
<evidence type="ECO:0000256" key="1">
    <source>
        <dbReference type="ARBA" id="ARBA00010641"/>
    </source>
</evidence>
<dbReference type="Pfam" id="PF08281">
    <property type="entry name" value="Sigma70_r4_2"/>
    <property type="match status" value="1"/>
</dbReference>
<dbReference type="AlphaFoldDB" id="A0A562T7W1"/>
<dbReference type="Gene3D" id="1.10.1740.10">
    <property type="match status" value="1"/>
</dbReference>
<keyword evidence="4" id="KW-0804">Transcription</keyword>
<evidence type="ECO:0000313" key="8">
    <source>
        <dbReference type="EMBL" id="TWI88970.1"/>
    </source>
</evidence>
<feature type="domain" description="RNA polymerase sigma-70 region 2" evidence="6">
    <location>
        <begin position="22"/>
        <end position="87"/>
    </location>
</feature>
<dbReference type="InterPro" id="IPR014284">
    <property type="entry name" value="RNA_pol_sigma-70_dom"/>
</dbReference>
<dbReference type="InterPro" id="IPR013324">
    <property type="entry name" value="RNA_pol_sigma_r3/r4-like"/>
</dbReference>
<organism evidence="8 9">
    <name type="scientific">Chitinophaga japonensis</name>
    <name type="common">Flexibacter japonensis</name>
    <dbReference type="NCBI Taxonomy" id="104662"/>
    <lineage>
        <taxon>Bacteria</taxon>
        <taxon>Pseudomonadati</taxon>
        <taxon>Bacteroidota</taxon>
        <taxon>Chitinophagia</taxon>
        <taxon>Chitinophagales</taxon>
        <taxon>Chitinophagaceae</taxon>
        <taxon>Chitinophaga</taxon>
    </lineage>
</organism>
<keyword evidence="3" id="KW-0731">Sigma factor</keyword>
<keyword evidence="5" id="KW-0812">Transmembrane</keyword>
<dbReference type="GO" id="GO:0016987">
    <property type="term" value="F:sigma factor activity"/>
    <property type="evidence" value="ECO:0007669"/>
    <property type="project" value="UniProtKB-KW"/>
</dbReference>
<gene>
    <name evidence="8" type="ORF">LX66_3063</name>
</gene>
<evidence type="ECO:0000256" key="5">
    <source>
        <dbReference type="SAM" id="Phobius"/>
    </source>
</evidence>
<evidence type="ECO:0000256" key="3">
    <source>
        <dbReference type="ARBA" id="ARBA00023082"/>
    </source>
</evidence>
<protein>
    <submittedName>
        <fullName evidence="8">RNA polymerase sigma factor (Sigma-70 family)</fullName>
    </submittedName>
</protein>
<dbReference type="SUPFAM" id="SSF88659">
    <property type="entry name" value="Sigma3 and sigma4 domains of RNA polymerase sigma factors"/>
    <property type="match status" value="1"/>
</dbReference>
<dbReference type="GO" id="GO:0003677">
    <property type="term" value="F:DNA binding"/>
    <property type="evidence" value="ECO:0007669"/>
    <property type="project" value="InterPro"/>
</dbReference>
<keyword evidence="9" id="KW-1185">Reference proteome</keyword>
<evidence type="ECO:0000256" key="2">
    <source>
        <dbReference type="ARBA" id="ARBA00023015"/>
    </source>
</evidence>
<dbReference type="PANTHER" id="PTHR43133">
    <property type="entry name" value="RNA POLYMERASE ECF-TYPE SIGMA FACTO"/>
    <property type="match status" value="1"/>
</dbReference>
<keyword evidence="5" id="KW-1133">Transmembrane helix</keyword>
<sequence>MRSEQFLWDAIRNSDVTGLEMLYKQYNEVLYSYGKRFTGDTHLVEDAVQETFISIWKYRHNLAAGSNPTYYLLRSFRNTLLQLLQTRSGTTYTEESLDFSFEVAFDSKLIAGEEAAILSRRVQQALAQLTGRQREIIYFRFFEGLSFEEIAGIMQMQVRATYKLSARALAALRGIMASGTGSLLLLVLIPHWA</sequence>
<comment type="similarity">
    <text evidence="1">Belongs to the sigma-70 factor family. ECF subfamily.</text>
</comment>
<comment type="caution">
    <text evidence="8">The sequence shown here is derived from an EMBL/GenBank/DDBJ whole genome shotgun (WGS) entry which is preliminary data.</text>
</comment>
<accession>A0A562T7W1</accession>
<dbReference type="Gene3D" id="1.10.10.10">
    <property type="entry name" value="Winged helix-like DNA-binding domain superfamily/Winged helix DNA-binding domain"/>
    <property type="match status" value="1"/>
</dbReference>
<dbReference type="InterPro" id="IPR013249">
    <property type="entry name" value="RNA_pol_sigma70_r4_t2"/>
</dbReference>
<reference evidence="8 9" key="1">
    <citation type="journal article" date="2013" name="Stand. Genomic Sci.">
        <title>Genomic Encyclopedia of Type Strains, Phase I: The one thousand microbial genomes (KMG-I) project.</title>
        <authorList>
            <person name="Kyrpides N.C."/>
            <person name="Woyke T."/>
            <person name="Eisen J.A."/>
            <person name="Garrity G."/>
            <person name="Lilburn T.G."/>
            <person name="Beck B.J."/>
            <person name="Whitman W.B."/>
            <person name="Hugenholtz P."/>
            <person name="Klenk H.P."/>
        </authorList>
    </citation>
    <scope>NUCLEOTIDE SEQUENCE [LARGE SCALE GENOMIC DNA]</scope>
    <source>
        <strain evidence="8 9">DSM 13484</strain>
    </source>
</reference>
<dbReference type="GO" id="GO:0006352">
    <property type="term" value="P:DNA-templated transcription initiation"/>
    <property type="evidence" value="ECO:0007669"/>
    <property type="project" value="InterPro"/>
</dbReference>
<keyword evidence="2" id="KW-0805">Transcription regulation</keyword>
<dbReference type="InterPro" id="IPR013325">
    <property type="entry name" value="RNA_pol_sigma_r2"/>
</dbReference>
<evidence type="ECO:0000256" key="4">
    <source>
        <dbReference type="ARBA" id="ARBA00023163"/>
    </source>
</evidence>
<name>A0A562T7W1_CHIJA</name>
<feature type="transmembrane region" description="Helical" evidence="5">
    <location>
        <begin position="164"/>
        <end position="189"/>
    </location>
</feature>
<evidence type="ECO:0000259" key="7">
    <source>
        <dbReference type="Pfam" id="PF08281"/>
    </source>
</evidence>
<dbReference type="CDD" id="cd06171">
    <property type="entry name" value="Sigma70_r4"/>
    <property type="match status" value="1"/>
</dbReference>
<dbReference type="SUPFAM" id="SSF88946">
    <property type="entry name" value="Sigma2 domain of RNA polymerase sigma factors"/>
    <property type="match status" value="1"/>
</dbReference>
<dbReference type="InterPro" id="IPR036388">
    <property type="entry name" value="WH-like_DNA-bd_sf"/>
</dbReference>
<dbReference type="Proteomes" id="UP000316778">
    <property type="component" value="Unassembled WGS sequence"/>
</dbReference>
<dbReference type="EMBL" id="VLLG01000003">
    <property type="protein sequence ID" value="TWI88970.1"/>
    <property type="molecule type" value="Genomic_DNA"/>
</dbReference>
<dbReference type="PANTHER" id="PTHR43133:SF46">
    <property type="entry name" value="RNA POLYMERASE SIGMA-70 FACTOR ECF SUBFAMILY"/>
    <property type="match status" value="1"/>
</dbReference>
<dbReference type="RefSeq" id="WP_145714951.1">
    <property type="nucleotide sequence ID" value="NZ_BAAAFY010000001.1"/>
</dbReference>
<proteinExistence type="inferred from homology"/>
<keyword evidence="5" id="KW-0472">Membrane</keyword>
<feature type="domain" description="RNA polymerase sigma factor 70 region 4 type 2" evidence="7">
    <location>
        <begin position="120"/>
        <end position="172"/>
    </location>
</feature>
<dbReference type="Pfam" id="PF04542">
    <property type="entry name" value="Sigma70_r2"/>
    <property type="match status" value="1"/>
</dbReference>
<dbReference type="NCBIfam" id="TIGR02937">
    <property type="entry name" value="sigma70-ECF"/>
    <property type="match status" value="1"/>
</dbReference>
<dbReference type="OrthoDB" id="9150024at2"/>